<organism evidence="2 3">
    <name type="scientific">Rhizocola hellebori</name>
    <dbReference type="NCBI Taxonomy" id="1392758"/>
    <lineage>
        <taxon>Bacteria</taxon>
        <taxon>Bacillati</taxon>
        <taxon>Actinomycetota</taxon>
        <taxon>Actinomycetes</taxon>
        <taxon>Micromonosporales</taxon>
        <taxon>Micromonosporaceae</taxon>
        <taxon>Rhizocola</taxon>
    </lineage>
</organism>
<sequence length="94" mass="10994">MSPRRNNRRDEPGKPDPAPTRFDEIEGEFRVRHLSGETSTKMYRCPGCDQEIRPGVPHVVAWPLEGWGDESDRRHWHTSCWRARGRRGPSSARW</sequence>
<dbReference type="Proteomes" id="UP000612899">
    <property type="component" value="Unassembled WGS sequence"/>
</dbReference>
<comment type="caution">
    <text evidence="2">The sequence shown here is derived from an EMBL/GenBank/DDBJ whole genome shotgun (WGS) entry which is preliminary data.</text>
</comment>
<reference evidence="2" key="1">
    <citation type="submission" date="2021-01" db="EMBL/GenBank/DDBJ databases">
        <title>Whole genome shotgun sequence of Rhizocola hellebori NBRC 109834.</title>
        <authorList>
            <person name="Komaki H."/>
            <person name="Tamura T."/>
        </authorList>
    </citation>
    <scope>NUCLEOTIDE SEQUENCE</scope>
    <source>
        <strain evidence="2">NBRC 109834</strain>
    </source>
</reference>
<protein>
    <recommendedName>
        <fullName evidence="4">ATP/GTP-binding protein</fullName>
    </recommendedName>
</protein>
<feature type="region of interest" description="Disordered" evidence="1">
    <location>
        <begin position="1"/>
        <end position="22"/>
    </location>
</feature>
<keyword evidence="3" id="KW-1185">Reference proteome</keyword>
<evidence type="ECO:0000313" key="2">
    <source>
        <dbReference type="EMBL" id="GIH10145.1"/>
    </source>
</evidence>
<gene>
    <name evidence="2" type="ORF">Rhe02_82120</name>
</gene>
<proteinExistence type="predicted"/>
<dbReference type="AlphaFoldDB" id="A0A8J3QI61"/>
<evidence type="ECO:0008006" key="4">
    <source>
        <dbReference type="Google" id="ProtNLM"/>
    </source>
</evidence>
<evidence type="ECO:0000256" key="1">
    <source>
        <dbReference type="SAM" id="MobiDB-lite"/>
    </source>
</evidence>
<accession>A0A8J3QI61</accession>
<evidence type="ECO:0000313" key="3">
    <source>
        <dbReference type="Proteomes" id="UP000612899"/>
    </source>
</evidence>
<name>A0A8J3QI61_9ACTN</name>
<dbReference type="EMBL" id="BONY01000085">
    <property type="protein sequence ID" value="GIH10145.1"/>
    <property type="molecule type" value="Genomic_DNA"/>
</dbReference>